<dbReference type="Proteomes" id="UP000198534">
    <property type="component" value="Unassembled WGS sequence"/>
</dbReference>
<keyword evidence="3 5" id="KW-0472">Membrane</keyword>
<dbReference type="SUPFAM" id="SSF56601">
    <property type="entry name" value="beta-lactamase/transpeptidase-like"/>
    <property type="match status" value="1"/>
</dbReference>
<dbReference type="InterPro" id="IPR050515">
    <property type="entry name" value="Beta-lactam/transpept"/>
</dbReference>
<feature type="region of interest" description="Disordered" evidence="4">
    <location>
        <begin position="323"/>
        <end position="344"/>
    </location>
</feature>
<accession>A0A1H2RUS1</accession>
<dbReference type="InterPro" id="IPR007887">
    <property type="entry name" value="MecA_N"/>
</dbReference>
<evidence type="ECO:0000256" key="4">
    <source>
        <dbReference type="SAM" id="MobiDB-lite"/>
    </source>
</evidence>
<dbReference type="GO" id="GO:0071555">
    <property type="term" value="P:cell wall organization"/>
    <property type="evidence" value="ECO:0007669"/>
    <property type="project" value="TreeGrafter"/>
</dbReference>
<comment type="subcellular location">
    <subcellularLocation>
        <location evidence="1">Membrane</location>
    </subcellularLocation>
</comment>
<dbReference type="GO" id="GO:0046677">
    <property type="term" value="P:response to antibiotic"/>
    <property type="evidence" value="ECO:0007669"/>
    <property type="project" value="InterPro"/>
</dbReference>
<dbReference type="SUPFAM" id="SSF56519">
    <property type="entry name" value="Penicillin binding protein dimerisation domain"/>
    <property type="match status" value="1"/>
</dbReference>
<reference evidence="9 10" key="1">
    <citation type="submission" date="2016-10" db="EMBL/GenBank/DDBJ databases">
        <authorList>
            <person name="de Groot N.N."/>
        </authorList>
    </citation>
    <scope>NUCLEOTIDE SEQUENCE [LARGE SCALE GENOMIC DNA]</scope>
    <source>
        <strain evidence="9 10">DSM 45610</strain>
    </source>
</reference>
<proteinExistence type="inferred from homology"/>
<feature type="transmembrane region" description="Helical" evidence="5">
    <location>
        <begin position="21"/>
        <end position="41"/>
    </location>
</feature>
<dbReference type="Gene3D" id="3.90.1310.10">
    <property type="entry name" value="Penicillin-binding protein 2a (Domain 2)"/>
    <property type="match status" value="1"/>
</dbReference>
<evidence type="ECO:0000256" key="5">
    <source>
        <dbReference type="SAM" id="Phobius"/>
    </source>
</evidence>
<keyword evidence="10" id="KW-1185">Reference proteome</keyword>
<dbReference type="InterPro" id="IPR012338">
    <property type="entry name" value="Beta-lactam/transpept-like"/>
</dbReference>
<keyword evidence="5" id="KW-0812">Transmembrane</keyword>
<dbReference type="InterPro" id="IPR001460">
    <property type="entry name" value="PCN-bd_Tpept"/>
</dbReference>
<dbReference type="Gene3D" id="3.40.710.10">
    <property type="entry name" value="DD-peptidase/beta-lactamase superfamily"/>
    <property type="match status" value="1"/>
</dbReference>
<dbReference type="GO" id="GO:0071972">
    <property type="term" value="F:peptidoglycan L,D-transpeptidase activity"/>
    <property type="evidence" value="ECO:0007669"/>
    <property type="project" value="TreeGrafter"/>
</dbReference>
<dbReference type="AlphaFoldDB" id="A0A1H2RUS1"/>
<evidence type="ECO:0000259" key="6">
    <source>
        <dbReference type="Pfam" id="PF00905"/>
    </source>
</evidence>
<evidence type="ECO:0000259" key="8">
    <source>
        <dbReference type="Pfam" id="PF05223"/>
    </source>
</evidence>
<feature type="domain" description="Penicillin-binding protein dimerisation" evidence="7">
    <location>
        <begin position="170"/>
        <end position="333"/>
    </location>
</feature>
<dbReference type="Gene3D" id="3.10.450.100">
    <property type="entry name" value="NTF2-like, domain 1"/>
    <property type="match status" value="1"/>
</dbReference>
<dbReference type="GO" id="GO:0005886">
    <property type="term" value="C:plasma membrane"/>
    <property type="evidence" value="ECO:0007669"/>
    <property type="project" value="TreeGrafter"/>
</dbReference>
<dbReference type="OrthoDB" id="9766847at2"/>
<evidence type="ECO:0000313" key="10">
    <source>
        <dbReference type="Proteomes" id="UP000198534"/>
    </source>
</evidence>
<evidence type="ECO:0000256" key="1">
    <source>
        <dbReference type="ARBA" id="ARBA00004370"/>
    </source>
</evidence>
<sequence length="696" mass="77102">MQELKERISTWLRQLGISQRNAFILLGVIFLVGGLGIYYAVRDTGPPPQVVMARYAKDWEKGDYKSMYHLLSTDAKQKISQETFIRRHKAIATGISQKKIAFTSAKTNEEEPETIPFTTTIQSSIVPKVTFKNKAIMVEDDEGWRVDWKPSLIFPSLKEGDRVRVTQTPPGKRGEITARNGEPLAVNDEKTAIGIIPNQVHDLRKTSTKLAKALSIPFDQVYNKVKDEKNPSAFITIQSFKGKDQEKATKLAKSIPEITARDASTRRYPQGSLTAHLTGYIRPITKDELAKKKKDGYQEGDWLGHSGLEEYQGNTLRGKPGYRIATTSSNGKEKSLIASRSGTDGQDIQTTIDLKTQKQMLRVIQQKSSDKGGGVAIDPKNGDLLALVSSPSYDPNLFVDGMSKSAWATINSSNQPIANRAKIPYAPGSTMKAITSSIGLDSKKITPKTTYNTESGKWQKSPSWGGYYVRRVDNPGGPINLAKGLAWSDNIYFARVGIKVGRETMIDYLQKYGFGKNMDIPLDVTPSQISNNGKLSGEIQLADTSYGQGQLLISPLHLATMYSTFANDGDLLKPRITMKKGKTNDIEYWQKDVVSPEVAKQVRELLKGVVTLPKGSGRTLRTPGVELGAKTGTAELKASMNDKDQRQLGWLAWMANREKDKKPDIVCVAYVDEVQNRGGSHYLFPGVKKMLKGRYP</sequence>
<dbReference type="Pfam" id="PF05223">
    <property type="entry name" value="MecA_N"/>
    <property type="match status" value="1"/>
</dbReference>
<dbReference type="SUPFAM" id="SSF54427">
    <property type="entry name" value="NTF2-like"/>
    <property type="match status" value="1"/>
</dbReference>
<dbReference type="InterPro" id="IPR036138">
    <property type="entry name" value="PBP_dimer_sf"/>
</dbReference>
<dbReference type="Pfam" id="PF03717">
    <property type="entry name" value="PBP_dimer"/>
    <property type="match status" value="1"/>
</dbReference>
<dbReference type="RefSeq" id="WP_091735507.1">
    <property type="nucleotide sequence ID" value="NZ_FNNQ01000002.1"/>
</dbReference>
<feature type="domain" description="NTF2-like N-terminal transpeptidase" evidence="8">
    <location>
        <begin position="48"/>
        <end position="161"/>
    </location>
</feature>
<feature type="domain" description="Penicillin-binding protein transpeptidase" evidence="6">
    <location>
        <begin position="373"/>
        <end position="682"/>
    </location>
</feature>
<dbReference type="InterPro" id="IPR005311">
    <property type="entry name" value="PBP_dimer"/>
</dbReference>
<dbReference type="Gene3D" id="3.30.1390.30">
    <property type="entry name" value="Penicillin-binding protein 2a, domain 3"/>
    <property type="match status" value="1"/>
</dbReference>
<dbReference type="GO" id="GO:0008658">
    <property type="term" value="F:penicillin binding"/>
    <property type="evidence" value="ECO:0007669"/>
    <property type="project" value="InterPro"/>
</dbReference>
<dbReference type="PANTHER" id="PTHR30627:SF25">
    <property type="entry name" value="PENICILLIN-BINDING PROTEIN 3"/>
    <property type="match status" value="1"/>
</dbReference>
<gene>
    <name evidence="9" type="ORF">SAMN05444487_10217</name>
</gene>
<evidence type="ECO:0000256" key="2">
    <source>
        <dbReference type="ARBA" id="ARBA00007171"/>
    </source>
</evidence>
<keyword evidence="5" id="KW-1133">Transmembrane helix</keyword>
<organism evidence="9 10">
    <name type="scientific">Marininema mesophilum</name>
    <dbReference type="NCBI Taxonomy" id="1048340"/>
    <lineage>
        <taxon>Bacteria</taxon>
        <taxon>Bacillati</taxon>
        <taxon>Bacillota</taxon>
        <taxon>Bacilli</taxon>
        <taxon>Bacillales</taxon>
        <taxon>Thermoactinomycetaceae</taxon>
        <taxon>Marininema</taxon>
    </lineage>
</organism>
<dbReference type="EMBL" id="FNNQ01000002">
    <property type="protein sequence ID" value="SDW23045.1"/>
    <property type="molecule type" value="Genomic_DNA"/>
</dbReference>
<protein>
    <submittedName>
        <fullName evidence="9">Penicillin-binding protein</fullName>
    </submittedName>
</protein>
<dbReference type="InterPro" id="IPR032710">
    <property type="entry name" value="NTF2-like_dom_sf"/>
</dbReference>
<evidence type="ECO:0000256" key="3">
    <source>
        <dbReference type="ARBA" id="ARBA00023136"/>
    </source>
</evidence>
<comment type="similarity">
    <text evidence="2">Belongs to the transpeptidase family.</text>
</comment>
<dbReference type="PANTHER" id="PTHR30627">
    <property type="entry name" value="PEPTIDOGLYCAN D,D-TRANSPEPTIDASE"/>
    <property type="match status" value="1"/>
</dbReference>
<name>A0A1H2RUS1_9BACL</name>
<evidence type="ECO:0000259" key="7">
    <source>
        <dbReference type="Pfam" id="PF03717"/>
    </source>
</evidence>
<dbReference type="STRING" id="1048340.SAMN05444487_10217"/>
<dbReference type="Pfam" id="PF00905">
    <property type="entry name" value="Transpeptidase"/>
    <property type="match status" value="1"/>
</dbReference>
<evidence type="ECO:0000313" key="9">
    <source>
        <dbReference type="EMBL" id="SDW23045.1"/>
    </source>
</evidence>